<dbReference type="Gene3D" id="1.20.1720.10">
    <property type="entry name" value="Multidrug resistance protein D"/>
    <property type="match status" value="1"/>
</dbReference>
<dbReference type="PROSITE" id="PS00217">
    <property type="entry name" value="SUGAR_TRANSPORT_2"/>
    <property type="match status" value="1"/>
</dbReference>
<evidence type="ECO:0000259" key="7">
    <source>
        <dbReference type="PROSITE" id="PS50850"/>
    </source>
</evidence>
<dbReference type="PROSITE" id="PS50850">
    <property type="entry name" value="MFS"/>
    <property type="match status" value="1"/>
</dbReference>
<feature type="transmembrane region" description="Helical" evidence="6">
    <location>
        <begin position="296"/>
        <end position="316"/>
    </location>
</feature>
<proteinExistence type="predicted"/>
<evidence type="ECO:0000313" key="9">
    <source>
        <dbReference type="Proteomes" id="UP001201262"/>
    </source>
</evidence>
<accession>A0AAD4KJX2</accession>
<feature type="transmembrane region" description="Helical" evidence="6">
    <location>
        <begin position="224"/>
        <end position="244"/>
    </location>
</feature>
<feature type="transmembrane region" description="Helical" evidence="6">
    <location>
        <begin position="265"/>
        <end position="284"/>
    </location>
</feature>
<dbReference type="PANTHER" id="PTHR23501">
    <property type="entry name" value="MAJOR FACILITATOR SUPERFAMILY"/>
    <property type="match status" value="1"/>
</dbReference>
<dbReference type="Gene3D" id="1.20.1250.20">
    <property type="entry name" value="MFS general substrate transporter like domains"/>
    <property type="match status" value="1"/>
</dbReference>
<feature type="transmembrane region" description="Helical" evidence="6">
    <location>
        <begin position="161"/>
        <end position="181"/>
    </location>
</feature>
<name>A0AAD4KJX2_9EURO</name>
<keyword evidence="3 6" id="KW-1133">Transmembrane helix</keyword>
<keyword evidence="2 6" id="KW-0812">Transmembrane</keyword>
<keyword evidence="9" id="KW-1185">Reference proteome</keyword>
<feature type="domain" description="Major facilitator superfamily (MFS) profile" evidence="7">
    <location>
        <begin position="71"/>
        <end position="561"/>
    </location>
</feature>
<dbReference type="GO" id="GO:0005886">
    <property type="term" value="C:plasma membrane"/>
    <property type="evidence" value="ECO:0007669"/>
    <property type="project" value="TreeGrafter"/>
</dbReference>
<keyword evidence="4 6" id="KW-0472">Membrane</keyword>
<comment type="subcellular location">
    <subcellularLocation>
        <location evidence="1">Membrane</location>
        <topology evidence="1">Multi-pass membrane protein</topology>
    </subcellularLocation>
</comment>
<dbReference type="EMBL" id="JAJTJA010000010">
    <property type="protein sequence ID" value="KAH8692966.1"/>
    <property type="molecule type" value="Genomic_DNA"/>
</dbReference>
<dbReference type="Proteomes" id="UP001201262">
    <property type="component" value="Unassembled WGS sequence"/>
</dbReference>
<feature type="transmembrane region" description="Helical" evidence="6">
    <location>
        <begin position="106"/>
        <end position="124"/>
    </location>
</feature>
<dbReference type="FunFam" id="1.20.1250.20:FF:000196">
    <property type="entry name" value="MFS toxin efflux pump (AflT)"/>
    <property type="match status" value="1"/>
</dbReference>
<dbReference type="InterPro" id="IPR020846">
    <property type="entry name" value="MFS_dom"/>
</dbReference>
<dbReference type="RefSeq" id="XP_046068839.1">
    <property type="nucleotide sequence ID" value="XM_046220881.1"/>
</dbReference>
<dbReference type="SUPFAM" id="SSF103473">
    <property type="entry name" value="MFS general substrate transporter"/>
    <property type="match status" value="1"/>
</dbReference>
<dbReference type="CDD" id="cd17502">
    <property type="entry name" value="MFS_Azr1_MDR_like"/>
    <property type="match status" value="1"/>
</dbReference>
<dbReference type="InterPro" id="IPR005829">
    <property type="entry name" value="Sugar_transporter_CS"/>
</dbReference>
<gene>
    <name evidence="8" type="ORF">BGW36DRAFT_430708</name>
</gene>
<dbReference type="PANTHER" id="PTHR23501:SF199">
    <property type="entry name" value="MFS EFFLUX TRANSPORTER INPD-RELATED"/>
    <property type="match status" value="1"/>
</dbReference>
<dbReference type="InterPro" id="IPR036259">
    <property type="entry name" value="MFS_trans_sf"/>
</dbReference>
<organism evidence="8 9">
    <name type="scientific">Talaromyces proteolyticus</name>
    <dbReference type="NCBI Taxonomy" id="1131652"/>
    <lineage>
        <taxon>Eukaryota</taxon>
        <taxon>Fungi</taxon>
        <taxon>Dikarya</taxon>
        <taxon>Ascomycota</taxon>
        <taxon>Pezizomycotina</taxon>
        <taxon>Eurotiomycetes</taxon>
        <taxon>Eurotiomycetidae</taxon>
        <taxon>Eurotiales</taxon>
        <taxon>Trichocomaceae</taxon>
        <taxon>Talaromyces</taxon>
        <taxon>Talaromyces sect. Bacilispori</taxon>
    </lineage>
</organism>
<evidence type="ECO:0000256" key="5">
    <source>
        <dbReference type="SAM" id="MobiDB-lite"/>
    </source>
</evidence>
<dbReference type="Pfam" id="PF07690">
    <property type="entry name" value="MFS_1"/>
    <property type="match status" value="1"/>
</dbReference>
<dbReference type="GO" id="GO:0022857">
    <property type="term" value="F:transmembrane transporter activity"/>
    <property type="evidence" value="ECO:0007669"/>
    <property type="project" value="InterPro"/>
</dbReference>
<protein>
    <submittedName>
        <fullName evidence="8">MFS toxin efflux pump</fullName>
    </submittedName>
</protein>
<sequence length="575" mass="61508">MEEHKSHQVSAPTSPRTPFAASRKPILTKESETRLVPLEIDDASASGEHNDQQQPVGLAEGYPSAWRVAAIMVGMSLACTLVALDNTILATAIPRITTQFDSLEDVGWYGSAFLLTNCSVSLLYGKLYTFFPVKWVYMCALAVFEAGSLLCGATPSSVGLIIGRAIAGAGGGGLFSGAMLIIAESAPLHQRPVYNGIIMAIFTVAGVAGPLLGGALTDNTTWRWCFYINLPLGGVTGFVILFFLKSKKPVKTTEGAKEYLWQLDPVGLLFFLPSMICLLLALQWGGSKYPWQDARIIALFAVFSALFLTFVVVQIYEQDRATIPPRLFKNRNIWGASLYTFCLSASFMVFTYYLPIWFQSVKSASATMSGVLNLPMLGTLGTFTILSGILVTYTGHYMPFILTAPVLTSIAAGLLTTLTPSSSQKSYVGYQALYGVGCGLGMTQPMLAVQACVESPADAPSATVIVIFMQTLGGALFVSAAQNMFHNKLLHLLRSVEGVDVKKVVEAGAAGLKDVADGDVLDVVVQSYSSAITYSFFAATALAAAAMLGALPMQWISLKRKGVDKKDEGVSQVAS</sequence>
<dbReference type="InterPro" id="IPR011701">
    <property type="entry name" value="MFS"/>
</dbReference>
<evidence type="ECO:0000256" key="3">
    <source>
        <dbReference type="ARBA" id="ARBA00022989"/>
    </source>
</evidence>
<dbReference type="FunFam" id="1.20.1720.10:FF:000012">
    <property type="entry name" value="MFS toxin efflux pump (AflT)"/>
    <property type="match status" value="1"/>
</dbReference>
<feature type="region of interest" description="Disordered" evidence="5">
    <location>
        <begin position="1"/>
        <end position="26"/>
    </location>
</feature>
<feature type="transmembrane region" description="Helical" evidence="6">
    <location>
        <begin position="531"/>
        <end position="551"/>
    </location>
</feature>
<evidence type="ECO:0000313" key="8">
    <source>
        <dbReference type="EMBL" id="KAH8692966.1"/>
    </source>
</evidence>
<feature type="transmembrane region" description="Helical" evidence="6">
    <location>
        <begin position="68"/>
        <end position="94"/>
    </location>
</feature>
<feature type="transmembrane region" description="Helical" evidence="6">
    <location>
        <begin position="374"/>
        <end position="393"/>
    </location>
</feature>
<dbReference type="GeneID" id="70251168"/>
<feature type="transmembrane region" description="Helical" evidence="6">
    <location>
        <begin position="432"/>
        <end position="453"/>
    </location>
</feature>
<evidence type="ECO:0000256" key="4">
    <source>
        <dbReference type="ARBA" id="ARBA00023136"/>
    </source>
</evidence>
<feature type="transmembrane region" description="Helical" evidence="6">
    <location>
        <begin position="336"/>
        <end position="354"/>
    </location>
</feature>
<comment type="caution">
    <text evidence="8">The sequence shown here is derived from an EMBL/GenBank/DDBJ whole genome shotgun (WGS) entry which is preliminary data.</text>
</comment>
<dbReference type="AlphaFoldDB" id="A0AAD4KJX2"/>
<feature type="transmembrane region" description="Helical" evidence="6">
    <location>
        <begin position="400"/>
        <end position="420"/>
    </location>
</feature>
<evidence type="ECO:0000256" key="2">
    <source>
        <dbReference type="ARBA" id="ARBA00022692"/>
    </source>
</evidence>
<evidence type="ECO:0000256" key="1">
    <source>
        <dbReference type="ARBA" id="ARBA00004141"/>
    </source>
</evidence>
<feature type="transmembrane region" description="Helical" evidence="6">
    <location>
        <begin position="465"/>
        <end position="485"/>
    </location>
</feature>
<feature type="transmembrane region" description="Helical" evidence="6">
    <location>
        <begin position="136"/>
        <end position="155"/>
    </location>
</feature>
<evidence type="ECO:0000256" key="6">
    <source>
        <dbReference type="SAM" id="Phobius"/>
    </source>
</evidence>
<feature type="transmembrane region" description="Helical" evidence="6">
    <location>
        <begin position="193"/>
        <end position="212"/>
    </location>
</feature>
<reference evidence="8" key="1">
    <citation type="submission" date="2021-12" db="EMBL/GenBank/DDBJ databases">
        <title>Convergent genome expansion in fungi linked to evolution of root-endophyte symbiosis.</title>
        <authorList>
            <consortium name="DOE Joint Genome Institute"/>
            <person name="Ke Y.-H."/>
            <person name="Bonito G."/>
            <person name="Liao H.-L."/>
            <person name="Looney B."/>
            <person name="Rojas-Flechas A."/>
            <person name="Nash J."/>
            <person name="Hameed K."/>
            <person name="Schadt C."/>
            <person name="Martin F."/>
            <person name="Crous P.W."/>
            <person name="Miettinen O."/>
            <person name="Magnuson J.K."/>
            <person name="Labbe J."/>
            <person name="Jacobson D."/>
            <person name="Doktycz M.J."/>
            <person name="Veneault-Fourrey C."/>
            <person name="Kuo A."/>
            <person name="Mondo S."/>
            <person name="Calhoun S."/>
            <person name="Riley R."/>
            <person name="Ohm R."/>
            <person name="LaButti K."/>
            <person name="Andreopoulos B."/>
            <person name="Pangilinan J."/>
            <person name="Nolan M."/>
            <person name="Tritt A."/>
            <person name="Clum A."/>
            <person name="Lipzen A."/>
            <person name="Daum C."/>
            <person name="Barry K."/>
            <person name="Grigoriev I.V."/>
            <person name="Vilgalys R."/>
        </authorList>
    </citation>
    <scope>NUCLEOTIDE SEQUENCE</scope>
    <source>
        <strain evidence="8">PMI_201</strain>
    </source>
</reference>